<gene>
    <name evidence="1" type="ORF">DPEC_G00165260</name>
</gene>
<evidence type="ECO:0000313" key="1">
    <source>
        <dbReference type="EMBL" id="KAJ8003043.1"/>
    </source>
</evidence>
<sequence>MRCSQDLRPITQHGTVRVLVTELSGSGQLNPNPAVYEESGLQVELYLSPEKLKAFSGVEDLNRLTSLEMCVDTRENTLGNFGAYLPNLAQLKMNNSVITSVRDLGTSLSHLQVLWMSRCSLTDLDGILSFSSLQELYVAYNNVSDLSQVSMLETLQLLDLEGNDVGDLVQVQYLGLCSQLHTLTLEGNPVCMRPHPNANQLEGEEGYCYRSVVRDLVPQLRYLDNVCVKEAGPSISSSMGEDWALLRQSIKDCSSAETAGEEKGRGVYSRPTSSQHTSRPVSTRPSTAGSRSLTPPESRTGFADGDPESVDSDASSLTHGAGKILFCGNPVQALRARRLKSAVHSPVSIANDPPLHVPEHTYDLEEEDGRHRSDVFAELRAWREQHNKRLLAMERDGPQILTILHSDEEDDDGNEGSLSISSGEEEEGAKDGDGSSHWINSCSPESSVQSHSPDGFQSEVQFPEVANLSLSPDSTLSPSPPQSAPSGPGSQRLSVLRVRRLIGMVSGPGTEPRPTIGDPANRKHQESVRLKVPQLPLATLHMPHRPASSRLVRRLRSPTGKHSVQSVNAHQPIISCRPPERPAILRPHTARAALQKTPQQPNRVDSHLD</sequence>
<name>A0ACC2GH20_DALPE</name>
<accession>A0ACC2GH20</accession>
<dbReference type="Proteomes" id="UP001157502">
    <property type="component" value="Chromosome 13"/>
</dbReference>
<proteinExistence type="predicted"/>
<evidence type="ECO:0000313" key="2">
    <source>
        <dbReference type="Proteomes" id="UP001157502"/>
    </source>
</evidence>
<dbReference type="EMBL" id="CM055740">
    <property type="protein sequence ID" value="KAJ8003043.1"/>
    <property type="molecule type" value="Genomic_DNA"/>
</dbReference>
<comment type="caution">
    <text evidence="1">The sequence shown here is derived from an EMBL/GenBank/DDBJ whole genome shotgun (WGS) entry which is preliminary data.</text>
</comment>
<reference evidence="1" key="1">
    <citation type="submission" date="2021-05" db="EMBL/GenBank/DDBJ databases">
        <authorList>
            <person name="Pan Q."/>
            <person name="Jouanno E."/>
            <person name="Zahm M."/>
            <person name="Klopp C."/>
            <person name="Cabau C."/>
            <person name="Louis A."/>
            <person name="Berthelot C."/>
            <person name="Parey E."/>
            <person name="Roest Crollius H."/>
            <person name="Montfort J."/>
            <person name="Robinson-Rechavi M."/>
            <person name="Bouchez O."/>
            <person name="Lampietro C."/>
            <person name="Lopez Roques C."/>
            <person name="Donnadieu C."/>
            <person name="Postlethwait J."/>
            <person name="Bobe J."/>
            <person name="Dillon D."/>
            <person name="Chandos A."/>
            <person name="von Hippel F."/>
            <person name="Guiguen Y."/>
        </authorList>
    </citation>
    <scope>NUCLEOTIDE SEQUENCE</scope>
    <source>
        <strain evidence="1">YG-Jan2019</strain>
    </source>
</reference>
<organism evidence="1 2">
    <name type="scientific">Dallia pectoralis</name>
    <name type="common">Alaska blackfish</name>
    <dbReference type="NCBI Taxonomy" id="75939"/>
    <lineage>
        <taxon>Eukaryota</taxon>
        <taxon>Metazoa</taxon>
        <taxon>Chordata</taxon>
        <taxon>Craniata</taxon>
        <taxon>Vertebrata</taxon>
        <taxon>Euteleostomi</taxon>
        <taxon>Actinopterygii</taxon>
        <taxon>Neopterygii</taxon>
        <taxon>Teleostei</taxon>
        <taxon>Protacanthopterygii</taxon>
        <taxon>Esociformes</taxon>
        <taxon>Umbridae</taxon>
        <taxon>Dallia</taxon>
    </lineage>
</organism>
<keyword evidence="2" id="KW-1185">Reference proteome</keyword>
<protein>
    <submittedName>
        <fullName evidence="1">Uncharacterized protein</fullName>
    </submittedName>
</protein>